<organism evidence="1 2">
    <name type="scientific">Chromobacterium sphagni</name>
    <dbReference type="NCBI Taxonomy" id="1903179"/>
    <lineage>
        <taxon>Bacteria</taxon>
        <taxon>Pseudomonadati</taxon>
        <taxon>Pseudomonadota</taxon>
        <taxon>Betaproteobacteria</taxon>
        <taxon>Neisseriales</taxon>
        <taxon>Chromobacteriaceae</taxon>
        <taxon>Chromobacterium</taxon>
    </lineage>
</organism>
<reference evidence="1 2" key="1">
    <citation type="submission" date="2016-09" db="EMBL/GenBank/DDBJ databases">
        <title>Chromobacterium muskegensis sp. nov., an insecticidal bacterium isolated from Sphagnum bogs.</title>
        <authorList>
            <person name="Sparks M.E."/>
            <person name="Blackburn M.B."/>
            <person name="Gundersen-Rindal D.E."/>
            <person name="Mitchell A."/>
            <person name="Farrar R."/>
            <person name="Kuhar D."/>
        </authorList>
    </citation>
    <scope>NUCLEOTIDE SEQUENCE [LARGE SCALE GENOMIC DNA]</scope>
    <source>
        <strain evidence="1 2">37-2</strain>
    </source>
</reference>
<dbReference type="Gene3D" id="2.70.50.60">
    <property type="entry name" value="abc- transporter (atp binding component) like domain"/>
    <property type="match status" value="1"/>
</dbReference>
<dbReference type="SUPFAM" id="SSF52540">
    <property type="entry name" value="P-loop containing nucleoside triphosphate hydrolases"/>
    <property type="match status" value="1"/>
</dbReference>
<name>A0A1S1X3J6_9NEIS</name>
<protein>
    <recommendedName>
        <fullName evidence="3">ABC transporter ATP-binding protein</fullName>
    </recommendedName>
</protein>
<proteinExistence type="predicted"/>
<evidence type="ECO:0000313" key="2">
    <source>
        <dbReference type="Proteomes" id="UP000180088"/>
    </source>
</evidence>
<dbReference type="EMBL" id="MKCS01000001">
    <property type="protein sequence ID" value="OHX13816.1"/>
    <property type="molecule type" value="Genomic_DNA"/>
</dbReference>
<accession>A0A1S1X3J6</accession>
<dbReference type="InterPro" id="IPR050683">
    <property type="entry name" value="Bact_Polysacc_Export_ATP-bd"/>
</dbReference>
<dbReference type="Proteomes" id="UP000180088">
    <property type="component" value="Unassembled WGS sequence"/>
</dbReference>
<dbReference type="STRING" id="1903179.BI347_10055"/>
<dbReference type="PANTHER" id="PTHR46743">
    <property type="entry name" value="TEICHOIC ACIDS EXPORT ATP-BINDING PROTEIN TAGH"/>
    <property type="match status" value="1"/>
</dbReference>
<evidence type="ECO:0008006" key="3">
    <source>
        <dbReference type="Google" id="ProtNLM"/>
    </source>
</evidence>
<sequence>MGCSRAQIEERIDEIIAFAEIGEFIDQPVKVYSSGMFVRLAFSVSVHVDPDILIVDEALAVGDVRFQKKCVDFMRRFKESGKTILFVSHDIFTVKSFCDRLILINNGLLEAIGDPDEVANRYYQIMFPKSDNGTSKQIQAEGTLDLRHVGADGRYWLDVDVRSGEKQWGDGAVWIRQLRVGGLREPNLFNWENELEFEAIFQWDPEAITRICQEHDVPPKLLIGFRFENSQGWVITNFTNSMLDEDAIEVNLFSKTECVIRCKISPIKLAAGHYFITPGIAIGTKDSLFPVKEYTNLIHLYCDTDKSVIGQMALDYHMTVVEAV</sequence>
<dbReference type="AlphaFoldDB" id="A0A1S1X3J6"/>
<evidence type="ECO:0000313" key="1">
    <source>
        <dbReference type="EMBL" id="OHX13816.1"/>
    </source>
</evidence>
<gene>
    <name evidence="1" type="ORF">BI347_10055</name>
</gene>
<dbReference type="PANTHER" id="PTHR46743:SF2">
    <property type="entry name" value="TEICHOIC ACIDS EXPORT ATP-BINDING PROTEIN TAGH"/>
    <property type="match status" value="1"/>
</dbReference>
<comment type="caution">
    <text evidence="1">The sequence shown here is derived from an EMBL/GenBank/DDBJ whole genome shotgun (WGS) entry which is preliminary data.</text>
</comment>
<dbReference type="Gene3D" id="3.40.50.300">
    <property type="entry name" value="P-loop containing nucleotide triphosphate hydrolases"/>
    <property type="match status" value="1"/>
</dbReference>
<dbReference type="InterPro" id="IPR027417">
    <property type="entry name" value="P-loop_NTPase"/>
</dbReference>